<name>A0A0G9GZY3_9GAMM</name>
<organism evidence="1 2">
    <name type="scientific">Dyella japonica DSM 16301</name>
    <dbReference type="NCBI Taxonomy" id="1440762"/>
    <lineage>
        <taxon>Bacteria</taxon>
        <taxon>Pseudomonadati</taxon>
        <taxon>Pseudomonadota</taxon>
        <taxon>Gammaproteobacteria</taxon>
        <taxon>Lysobacterales</taxon>
        <taxon>Rhodanobacteraceae</taxon>
        <taxon>Dyella</taxon>
    </lineage>
</organism>
<protein>
    <submittedName>
        <fullName evidence="1">Uncharacterized protein</fullName>
    </submittedName>
</protein>
<sequence>MDEKGTGATVSPFDRGPKNVRYSKEQWATMFAELDEELNGLAMRDAPEEDLWAAFERLVQVPSSSIDRADSRWWWEQVYATMERHGLTELSRQVSVAR</sequence>
<comment type="caution">
    <text evidence="1">The sequence shown here is derived from an EMBL/GenBank/DDBJ whole genome shotgun (WGS) entry which is preliminary data.</text>
</comment>
<dbReference type="PATRIC" id="fig|1440762.4.peg.2525"/>
<reference evidence="1 2" key="1">
    <citation type="journal article" date="2015" name="Antonie Van Leeuwenhoek">
        <title>A phylogenomic and molecular marker based taxonomic framework for the order Xanthomonadales: proposal to transfer the families Algiphilaceae and Solimonadaceae to the order Nevskiales ord. nov. and to create a new family within the order Xanthomonadales, the family Rhodanobacteraceae fam. nov., containing the genus Rhodanobacter and its closest relatives.</title>
        <authorList>
            <person name="Naushad S."/>
            <person name="Adeolu M."/>
            <person name="Wong S."/>
            <person name="Sohail M."/>
            <person name="Schellhorn H.E."/>
            <person name="Gupta R.S."/>
        </authorList>
    </citation>
    <scope>NUCLEOTIDE SEQUENCE [LARGE SCALE GENOMIC DNA]</scope>
    <source>
        <strain evidence="1 2">DSM 16301</strain>
    </source>
</reference>
<dbReference type="Proteomes" id="UP000035481">
    <property type="component" value="Unassembled WGS sequence"/>
</dbReference>
<gene>
    <name evidence="1" type="ORF">Y882_14015</name>
</gene>
<evidence type="ECO:0000313" key="1">
    <source>
        <dbReference type="EMBL" id="KLD62791.1"/>
    </source>
</evidence>
<accession>A0A0G9GZY3</accession>
<dbReference type="AlphaFoldDB" id="A0A0G9GZY3"/>
<evidence type="ECO:0000313" key="2">
    <source>
        <dbReference type="Proteomes" id="UP000035481"/>
    </source>
</evidence>
<dbReference type="EMBL" id="JPLA01000041">
    <property type="protein sequence ID" value="KLD62791.1"/>
    <property type="molecule type" value="Genomic_DNA"/>
</dbReference>
<proteinExistence type="predicted"/>